<comment type="caution">
    <text evidence="4">The sequence shown here is derived from an EMBL/GenBank/DDBJ whole genome shotgun (WGS) entry which is preliminary data.</text>
</comment>
<dbReference type="RefSeq" id="WP_132921674.1">
    <property type="nucleotide sequence ID" value="NZ_CP075169.1"/>
</dbReference>
<protein>
    <submittedName>
        <fullName evidence="4">TetR family transcriptional regulator</fullName>
    </submittedName>
</protein>
<keyword evidence="5" id="KW-1185">Reference proteome</keyword>
<proteinExistence type="predicted"/>
<dbReference type="PANTHER" id="PTHR30055:SF222">
    <property type="entry name" value="REGULATORY PROTEIN"/>
    <property type="match status" value="1"/>
</dbReference>
<accession>A0A4R1N6L2</accession>
<dbReference type="Gene3D" id="1.10.357.10">
    <property type="entry name" value="Tetracycline Repressor, domain 2"/>
    <property type="match status" value="1"/>
</dbReference>
<dbReference type="InterPro" id="IPR050109">
    <property type="entry name" value="HTH-type_TetR-like_transc_reg"/>
</dbReference>
<evidence type="ECO:0000313" key="5">
    <source>
        <dbReference type="Proteomes" id="UP000294555"/>
    </source>
</evidence>
<dbReference type="Pfam" id="PF00440">
    <property type="entry name" value="TetR_N"/>
    <property type="match status" value="1"/>
</dbReference>
<dbReference type="EMBL" id="SJOI01000001">
    <property type="protein sequence ID" value="TCL02742.1"/>
    <property type="molecule type" value="Genomic_DNA"/>
</dbReference>
<keyword evidence="1 2" id="KW-0238">DNA-binding</keyword>
<dbReference type="InterPro" id="IPR001647">
    <property type="entry name" value="HTH_TetR"/>
</dbReference>
<dbReference type="AlphaFoldDB" id="A0A4R1N6L2"/>
<dbReference type="GO" id="GO:0003677">
    <property type="term" value="F:DNA binding"/>
    <property type="evidence" value="ECO:0007669"/>
    <property type="project" value="UniProtKB-UniRule"/>
</dbReference>
<name>A0A4R1N6L2_9GAMM</name>
<dbReference type="PANTHER" id="PTHR30055">
    <property type="entry name" value="HTH-TYPE TRANSCRIPTIONAL REGULATOR RUTR"/>
    <property type="match status" value="1"/>
</dbReference>
<reference evidence="4 5" key="1">
    <citation type="submission" date="2019-02" db="EMBL/GenBank/DDBJ databases">
        <title>Investigation of anaerobic lignin degradation for improved lignocellulosic biofuels.</title>
        <authorList>
            <person name="Deangelis K."/>
        </authorList>
    </citation>
    <scope>NUCLEOTIDE SEQUENCE [LARGE SCALE GENOMIC DNA]</scope>
    <source>
        <strain evidence="4 5">159R</strain>
    </source>
</reference>
<dbReference type="OrthoDB" id="63332at2"/>
<evidence type="ECO:0000256" key="1">
    <source>
        <dbReference type="ARBA" id="ARBA00023125"/>
    </source>
</evidence>
<feature type="DNA-binding region" description="H-T-H motif" evidence="2">
    <location>
        <begin position="29"/>
        <end position="48"/>
    </location>
</feature>
<dbReference type="PROSITE" id="PS50977">
    <property type="entry name" value="HTH_TETR_2"/>
    <property type="match status" value="1"/>
</dbReference>
<dbReference type="PRINTS" id="PR00455">
    <property type="entry name" value="HTHTETR"/>
</dbReference>
<dbReference type="Proteomes" id="UP000294555">
    <property type="component" value="Unassembled WGS sequence"/>
</dbReference>
<evidence type="ECO:0000313" key="4">
    <source>
        <dbReference type="EMBL" id="TCL02742.1"/>
    </source>
</evidence>
<feature type="domain" description="HTH tetR-type" evidence="3">
    <location>
        <begin position="7"/>
        <end position="66"/>
    </location>
</feature>
<dbReference type="SUPFAM" id="SSF46689">
    <property type="entry name" value="Homeodomain-like"/>
    <property type="match status" value="1"/>
</dbReference>
<gene>
    <name evidence="4" type="ORF">EZJ58_0772</name>
</gene>
<evidence type="ECO:0000259" key="3">
    <source>
        <dbReference type="PROSITE" id="PS50977"/>
    </source>
</evidence>
<sequence>MARPKSEDKRQAILASAIAIFAAQGLGAPTAKIARRAGVSEGTLFNYFSNKDELLNALYLLLKAELSEVMLPGYPDSQDLRSKALHIWRRYIGWGVDHPDKRKCMALLTLSDRVGEKTRERAMEGFAEINLVIHHSVAGGSFCGRSPDFAGAIMAALAETTMDFIQRERDNAEFYTSMGFDAFWRAIAG</sequence>
<dbReference type="InterPro" id="IPR009057">
    <property type="entry name" value="Homeodomain-like_sf"/>
</dbReference>
<evidence type="ECO:0000256" key="2">
    <source>
        <dbReference type="PROSITE-ProRule" id="PRU00335"/>
    </source>
</evidence>
<organism evidence="4 5">
    <name type="scientific">Sodalis ligni</name>
    <dbReference type="NCBI Taxonomy" id="2697027"/>
    <lineage>
        <taxon>Bacteria</taxon>
        <taxon>Pseudomonadati</taxon>
        <taxon>Pseudomonadota</taxon>
        <taxon>Gammaproteobacteria</taxon>
        <taxon>Enterobacterales</taxon>
        <taxon>Bruguierivoracaceae</taxon>
        <taxon>Sodalis</taxon>
    </lineage>
</organism>